<proteinExistence type="predicted"/>
<accession>A0A8C5MDD9</accession>
<dbReference type="OrthoDB" id="9409434at2759"/>
<name>A0A8C5MDD9_9ANUR</name>
<dbReference type="Ensembl" id="ENSLLET00000011964.1">
    <property type="protein sequence ID" value="ENSLLEP00000011498.1"/>
    <property type="gene ID" value="ENSLLEG00000007340.1"/>
</dbReference>
<evidence type="ECO:0000313" key="1">
    <source>
        <dbReference type="Ensembl" id="ENSLLEP00000011498.1"/>
    </source>
</evidence>
<dbReference type="AlphaFoldDB" id="A0A8C5MDD9"/>
<reference evidence="1" key="2">
    <citation type="submission" date="2025-09" db="UniProtKB">
        <authorList>
            <consortium name="Ensembl"/>
        </authorList>
    </citation>
    <scope>IDENTIFICATION</scope>
</reference>
<organism evidence="1 2">
    <name type="scientific">Leptobrachium leishanense</name>
    <name type="common">Leishan spiny toad</name>
    <dbReference type="NCBI Taxonomy" id="445787"/>
    <lineage>
        <taxon>Eukaryota</taxon>
        <taxon>Metazoa</taxon>
        <taxon>Chordata</taxon>
        <taxon>Craniata</taxon>
        <taxon>Vertebrata</taxon>
        <taxon>Euteleostomi</taxon>
        <taxon>Amphibia</taxon>
        <taxon>Batrachia</taxon>
        <taxon>Anura</taxon>
        <taxon>Pelobatoidea</taxon>
        <taxon>Megophryidae</taxon>
        <taxon>Leptobrachium</taxon>
    </lineage>
</organism>
<evidence type="ECO:0000313" key="2">
    <source>
        <dbReference type="Proteomes" id="UP000694569"/>
    </source>
</evidence>
<keyword evidence="2" id="KW-1185">Reference proteome</keyword>
<dbReference type="GeneTree" id="ENSGT01030000234859"/>
<dbReference type="Proteomes" id="UP000694569">
    <property type="component" value="Unplaced"/>
</dbReference>
<protein>
    <submittedName>
        <fullName evidence="1">Uncharacterized protein</fullName>
    </submittedName>
</protein>
<sequence length="342" mass="38592">MVGIASKKDAPGVDFCGVGAYYYIVRADLNCYMQSSNFNKGEGLAVHSLHPSCRNGDHYLASQDGYFYIIKGNSYRRVSNLSTDADAVVYSLHPNCQGGDHYLAAFGHFYIIYQSRGVYRKCRDIHSDYWGIEYTLHPNCRGGIYYFGIADYYYFVKPTDEWGSSYYKCTNFNTNEGVATYSFHPSVLNFLPGGLALTHGPSFGEWKCIKTITNDSVTPMTWTKKVIKRIGFEKEKMSSIEHNWNVSVTASLETGGLASAIVKSQLSFKASYGGVSINTDKETWSQATETEESLSLTLKPNEFFYLWQYQLGLGDDSLLFCRHMKLDDDPNPPREIPLPKIQ</sequence>
<reference evidence="1" key="1">
    <citation type="submission" date="2025-08" db="UniProtKB">
        <authorList>
            <consortium name="Ensembl"/>
        </authorList>
    </citation>
    <scope>IDENTIFICATION</scope>
</reference>